<dbReference type="KEGG" id="ebi:EbC_22320"/>
<evidence type="ECO:0000256" key="1">
    <source>
        <dbReference type="SAM" id="Phobius"/>
    </source>
</evidence>
<organism evidence="3">
    <name type="scientific">Erwinia billingiae (strain Eb661)</name>
    <dbReference type="NCBI Taxonomy" id="634500"/>
    <lineage>
        <taxon>Bacteria</taxon>
        <taxon>Pseudomonadati</taxon>
        <taxon>Pseudomonadota</taxon>
        <taxon>Gammaproteobacteria</taxon>
        <taxon>Enterobacterales</taxon>
        <taxon>Erwiniaceae</taxon>
        <taxon>Erwinia</taxon>
    </lineage>
</organism>
<dbReference type="STRING" id="634500.EbC_22320"/>
<keyword evidence="1" id="KW-0812">Transmembrane</keyword>
<protein>
    <submittedName>
        <fullName evidence="2">Uncharacterized protein</fullName>
    </submittedName>
</protein>
<feature type="transmembrane region" description="Helical" evidence="1">
    <location>
        <begin position="42"/>
        <end position="60"/>
    </location>
</feature>
<keyword evidence="1" id="KW-0472">Membrane</keyword>
<sequence length="61" mass="6951">MNNDFIKWFVAIIRFLSLIITPLLLTFFIATFIVYYFSLISFAYIILGAFVIIILLAALAG</sequence>
<accession>D8MSF6</accession>
<reference evidence="2 3" key="1">
    <citation type="journal article" date="2010" name="BMC Genomics">
        <title>Genome comparison of the epiphytic bacteria Erwinia billingiae and E. tasmaniensis with the pear pathogen E. pyrifoliae.</title>
        <authorList>
            <person name="Kube M."/>
            <person name="Migdoll A.M."/>
            <person name="Gehring I."/>
            <person name="Heitmann K."/>
            <person name="Mayer Y."/>
            <person name="Kuhl H."/>
            <person name="Knaust F."/>
            <person name="Geider K."/>
            <person name="Reinhardt R."/>
        </authorList>
    </citation>
    <scope>NUCLEOTIDE SEQUENCE [LARGE SCALE GENOMIC DNA]</scope>
    <source>
        <strain evidence="2 3">Eb661</strain>
    </source>
</reference>
<evidence type="ECO:0000313" key="3">
    <source>
        <dbReference type="Proteomes" id="UP000008793"/>
    </source>
</evidence>
<evidence type="ECO:0000313" key="2">
    <source>
        <dbReference type="EMBL" id="CAX59763.1"/>
    </source>
</evidence>
<name>D8MSF6_ERWBE</name>
<dbReference type="Proteomes" id="UP000008793">
    <property type="component" value="Chromosome"/>
</dbReference>
<dbReference type="HOGENOM" id="CLU_2915395_0_0_6"/>
<dbReference type="AlphaFoldDB" id="D8MSF6"/>
<keyword evidence="3" id="KW-1185">Reference proteome</keyword>
<feature type="transmembrane region" description="Helical" evidence="1">
    <location>
        <begin position="12"/>
        <end position="36"/>
    </location>
</feature>
<dbReference type="EMBL" id="FP236843">
    <property type="protein sequence ID" value="CAX59763.1"/>
    <property type="molecule type" value="Genomic_DNA"/>
</dbReference>
<keyword evidence="1" id="KW-1133">Transmembrane helix</keyword>
<proteinExistence type="predicted"/>
<gene>
    <name evidence="2" type="ordered locus">EbC_22320</name>
</gene>